<dbReference type="AlphaFoldDB" id="A0A515D4K7"/>
<evidence type="ECO:0008006" key="4">
    <source>
        <dbReference type="Google" id="ProtNLM"/>
    </source>
</evidence>
<dbReference type="Pfam" id="PF13935">
    <property type="entry name" value="Ead_Ea22"/>
    <property type="match status" value="1"/>
</dbReference>
<organism evidence="2 3">
    <name type="scientific">Serratia liquefaciens</name>
    <dbReference type="NCBI Taxonomy" id="614"/>
    <lineage>
        <taxon>Bacteria</taxon>
        <taxon>Pseudomonadati</taxon>
        <taxon>Pseudomonadota</taxon>
        <taxon>Gammaproteobacteria</taxon>
        <taxon>Enterobacterales</taxon>
        <taxon>Yersiniaceae</taxon>
        <taxon>Serratia</taxon>
    </lineage>
</organism>
<name>A0A515D4K7_SERLI</name>
<dbReference type="EMBL" id="CP033893">
    <property type="protein sequence ID" value="QDL35343.1"/>
    <property type="molecule type" value="Genomic_DNA"/>
</dbReference>
<reference evidence="2 3" key="1">
    <citation type="submission" date="2018-11" db="EMBL/GenBank/DDBJ databases">
        <title>The first complete genome of Serratia liquefaciens isolated from metalophyte plant revel distinctness adaptive mechanisms in an extreme habitat.</title>
        <authorList>
            <person name="Caneschi W.L."/>
            <person name="Sanchez A.B."/>
            <person name="Felestrino E.B."/>
            <person name="Assis R.A.B."/>
            <person name="Lemes C.G.C."/>
            <person name="Cordeiro I.F."/>
            <person name="Fonseca N.P."/>
            <person name="Villa M."/>
            <person name="Vieira I.T."/>
            <person name="Moraes L.A."/>
            <person name="Kamino L.H.Y."/>
            <person name="do Carmo F."/>
            <person name="Garcia C.M."/>
            <person name="Almeida N.F."/>
            <person name="Silva R.S."/>
            <person name="Ferro J.A."/>
            <person name="Ferro M.I.T."/>
            <person name="Varani A.M."/>
            <person name="Ferreira R.M."/>
            <person name="dos Santos V.L."/>
            <person name="Silva U.C."/>
            <person name="Setubal J.C."/>
            <person name="Moreira L.M."/>
        </authorList>
    </citation>
    <scope>NUCLEOTIDE SEQUENCE [LARGE SCALE GENOMIC DNA]</scope>
    <source>
        <strain evidence="2 3">FG3</strain>
    </source>
</reference>
<dbReference type="InterPro" id="IPR025153">
    <property type="entry name" value="Ead_Ea22"/>
</dbReference>
<dbReference type="Proteomes" id="UP000317572">
    <property type="component" value="Chromosome"/>
</dbReference>
<evidence type="ECO:0000313" key="3">
    <source>
        <dbReference type="Proteomes" id="UP000317572"/>
    </source>
</evidence>
<sequence>MAATPGPWILDDDSWSDGDNANVSTEERYDGHFISIAQIEGGGSESGLDEPFSAEQQANARYITAANPDVVIALLAELEAKDKTLELEREKSRRVMSENHQQAERIAELEVYNAKLRDWNAGLAQESCELQAKLATPVRLLGQMLVHDWEHRVDRQAAFEHRKTAWDARLEEDKKAIRAAGFTFIVEGDE</sequence>
<evidence type="ECO:0000256" key="1">
    <source>
        <dbReference type="SAM" id="MobiDB-lite"/>
    </source>
</evidence>
<protein>
    <recommendedName>
        <fullName evidence="4">Ead/Ea22-like family protein</fullName>
    </recommendedName>
</protein>
<proteinExistence type="predicted"/>
<feature type="region of interest" description="Disordered" evidence="1">
    <location>
        <begin position="1"/>
        <end position="23"/>
    </location>
</feature>
<accession>A0A515D4K7</accession>
<gene>
    <name evidence="2" type="ORF">EGO53_02630</name>
</gene>
<evidence type="ECO:0000313" key="2">
    <source>
        <dbReference type="EMBL" id="QDL35343.1"/>
    </source>
</evidence>